<evidence type="ECO:0000256" key="2">
    <source>
        <dbReference type="ARBA" id="ARBA00023012"/>
    </source>
</evidence>
<dbReference type="Gene3D" id="3.40.50.2300">
    <property type="match status" value="1"/>
</dbReference>
<dbReference type="SUPFAM" id="SSF52172">
    <property type="entry name" value="CheY-like"/>
    <property type="match status" value="1"/>
</dbReference>
<keyword evidence="8" id="KW-1185">Reference proteome</keyword>
<dbReference type="InterPro" id="IPR011006">
    <property type="entry name" value="CheY-like_superfamily"/>
</dbReference>
<feature type="region of interest" description="Disordered" evidence="4">
    <location>
        <begin position="844"/>
        <end position="868"/>
    </location>
</feature>
<dbReference type="EMBL" id="LUGH01000074">
    <property type="protein sequence ID" value="OBZ89876.1"/>
    <property type="molecule type" value="Genomic_DNA"/>
</dbReference>
<feature type="modified residue" description="4-aspartylphosphate" evidence="3">
    <location>
        <position position="827"/>
    </location>
</feature>
<dbReference type="OrthoDB" id="10266508at2759"/>
<dbReference type="PANTHER" id="PTHR45339">
    <property type="entry name" value="HYBRID SIGNAL TRANSDUCTION HISTIDINE KINASE J"/>
    <property type="match status" value="1"/>
</dbReference>
<feature type="compositionally biased region" description="Low complexity" evidence="4">
    <location>
        <begin position="721"/>
        <end position="734"/>
    </location>
</feature>
<dbReference type="SMART" id="SM00448">
    <property type="entry name" value="REC"/>
    <property type="match status" value="1"/>
</dbReference>
<keyword evidence="7" id="KW-0808">Transferase</keyword>
<evidence type="ECO:0000259" key="5">
    <source>
        <dbReference type="PROSITE" id="PS50109"/>
    </source>
</evidence>
<dbReference type="AlphaFoldDB" id="A0A1C7NN25"/>
<feature type="region of interest" description="Disordered" evidence="4">
    <location>
        <begin position="719"/>
        <end position="738"/>
    </location>
</feature>
<evidence type="ECO:0000256" key="4">
    <source>
        <dbReference type="SAM" id="MobiDB-lite"/>
    </source>
</evidence>
<dbReference type="Gene3D" id="3.30.565.10">
    <property type="entry name" value="Histidine kinase-like ATPase, C-terminal domain"/>
    <property type="match status" value="1"/>
</dbReference>
<dbReference type="InterPro" id="IPR005467">
    <property type="entry name" value="His_kinase_dom"/>
</dbReference>
<feature type="domain" description="Response regulatory" evidence="6">
    <location>
        <begin position="777"/>
        <end position="919"/>
    </location>
</feature>
<feature type="region of interest" description="Disordered" evidence="4">
    <location>
        <begin position="679"/>
        <end position="711"/>
    </location>
</feature>
<dbReference type="Gene3D" id="1.10.287.130">
    <property type="match status" value="1"/>
</dbReference>
<dbReference type="CDD" id="cd17546">
    <property type="entry name" value="REC_hyHK_CKI1_RcsC-like"/>
    <property type="match status" value="1"/>
</dbReference>
<dbReference type="Pfam" id="PF00512">
    <property type="entry name" value="HisKA"/>
    <property type="match status" value="1"/>
</dbReference>
<dbReference type="InterPro" id="IPR001789">
    <property type="entry name" value="Sig_transdc_resp-reg_receiver"/>
</dbReference>
<dbReference type="SUPFAM" id="SSF55874">
    <property type="entry name" value="ATPase domain of HSP90 chaperone/DNA topoisomerase II/histidine kinase"/>
    <property type="match status" value="1"/>
</dbReference>
<dbReference type="Pfam" id="PF02518">
    <property type="entry name" value="HATPase_c"/>
    <property type="match status" value="1"/>
</dbReference>
<dbReference type="InParanoid" id="A0A1C7NN25"/>
<accession>A0A1C7NN25</accession>
<dbReference type="PROSITE" id="PS50109">
    <property type="entry name" value="HIS_KIN"/>
    <property type="match status" value="1"/>
</dbReference>
<dbReference type="STRING" id="101091.A0A1C7NN25"/>
<feature type="region of interest" description="Disordered" evidence="4">
    <location>
        <begin position="557"/>
        <end position="590"/>
    </location>
</feature>
<evidence type="ECO:0000256" key="3">
    <source>
        <dbReference type="PROSITE-ProRule" id="PRU00169"/>
    </source>
</evidence>
<feature type="compositionally biased region" description="Low complexity" evidence="4">
    <location>
        <begin position="851"/>
        <end position="867"/>
    </location>
</feature>
<dbReference type="SMART" id="SM00387">
    <property type="entry name" value="HATPase_c"/>
    <property type="match status" value="1"/>
</dbReference>
<name>A0A1C7NN25_9FUNG</name>
<dbReference type="InterPro" id="IPR004358">
    <property type="entry name" value="Sig_transdc_His_kin-like_C"/>
</dbReference>
<dbReference type="SMART" id="SM00388">
    <property type="entry name" value="HisKA"/>
    <property type="match status" value="1"/>
</dbReference>
<dbReference type="Proteomes" id="UP000093000">
    <property type="component" value="Unassembled WGS sequence"/>
</dbReference>
<dbReference type="Pfam" id="PF00072">
    <property type="entry name" value="Response_reg"/>
    <property type="match status" value="1"/>
</dbReference>
<dbReference type="SUPFAM" id="SSF47384">
    <property type="entry name" value="Homodimeric domain of signal transducing histidine kinase"/>
    <property type="match status" value="1"/>
</dbReference>
<evidence type="ECO:0000256" key="1">
    <source>
        <dbReference type="ARBA" id="ARBA00022553"/>
    </source>
</evidence>
<keyword evidence="2" id="KW-0902">Two-component regulatory system</keyword>
<dbReference type="PROSITE" id="PS50110">
    <property type="entry name" value="RESPONSE_REGULATORY"/>
    <property type="match status" value="1"/>
</dbReference>
<feature type="domain" description="Histidine kinase" evidence="5">
    <location>
        <begin position="229"/>
        <end position="554"/>
    </location>
</feature>
<keyword evidence="1 3" id="KW-0597">Phosphoprotein</keyword>
<dbReference type="InterPro" id="IPR036097">
    <property type="entry name" value="HisK_dim/P_sf"/>
</dbReference>
<dbReference type="InterPro" id="IPR003661">
    <property type="entry name" value="HisK_dim/P_dom"/>
</dbReference>
<dbReference type="InterPro" id="IPR036890">
    <property type="entry name" value="HATPase_C_sf"/>
</dbReference>
<proteinExistence type="predicted"/>
<dbReference type="PRINTS" id="PR00344">
    <property type="entry name" value="BCTRLSENSOR"/>
</dbReference>
<keyword evidence="7" id="KW-0418">Kinase</keyword>
<organism evidence="7 8">
    <name type="scientific">Choanephora cucurbitarum</name>
    <dbReference type="NCBI Taxonomy" id="101091"/>
    <lineage>
        <taxon>Eukaryota</taxon>
        <taxon>Fungi</taxon>
        <taxon>Fungi incertae sedis</taxon>
        <taxon>Mucoromycota</taxon>
        <taxon>Mucoromycotina</taxon>
        <taxon>Mucoromycetes</taxon>
        <taxon>Mucorales</taxon>
        <taxon>Mucorineae</taxon>
        <taxon>Choanephoraceae</taxon>
        <taxon>Choanephoroideae</taxon>
        <taxon>Choanephora</taxon>
    </lineage>
</organism>
<feature type="compositionally biased region" description="Polar residues" evidence="4">
    <location>
        <begin position="679"/>
        <end position="688"/>
    </location>
</feature>
<dbReference type="InterPro" id="IPR003594">
    <property type="entry name" value="HATPase_dom"/>
</dbReference>
<feature type="region of interest" description="Disordered" evidence="4">
    <location>
        <begin position="948"/>
        <end position="979"/>
    </location>
</feature>
<gene>
    <name evidence="7" type="primary">dhkJ_0</name>
    <name evidence="7" type="ORF">A0J61_02087</name>
</gene>
<evidence type="ECO:0000259" key="6">
    <source>
        <dbReference type="PROSITE" id="PS50110"/>
    </source>
</evidence>
<evidence type="ECO:0000313" key="8">
    <source>
        <dbReference type="Proteomes" id="UP000093000"/>
    </source>
</evidence>
<feature type="compositionally biased region" description="Low complexity" evidence="4">
    <location>
        <begin position="565"/>
        <end position="590"/>
    </location>
</feature>
<dbReference type="PANTHER" id="PTHR45339:SF1">
    <property type="entry name" value="HYBRID SIGNAL TRANSDUCTION HISTIDINE KINASE J"/>
    <property type="match status" value="1"/>
</dbReference>
<dbReference type="CDD" id="cd00082">
    <property type="entry name" value="HisKA"/>
    <property type="match status" value="1"/>
</dbReference>
<evidence type="ECO:0000313" key="7">
    <source>
        <dbReference type="EMBL" id="OBZ89876.1"/>
    </source>
</evidence>
<sequence>MSSELTSILSNTFDYVGMEFIDTLLREITLQTKVQSTLLLQLLSAEEYNELSSIYKKDNFHVLQSSSSSPEIVSSPVHQDSTANQFLLIRSCYIDQPSMNSSLKDTMIPLSHLNPSSPYIKTLFNKEPILSLLNQQSETEQQEIERGIYPAYQQFIGLRLDHPHTKAILCVTDCHTMDTCKLNKVTHILEYVKTRCLNELNQLRRQEQLMSARDLAIVDAENKLKFLADMSHEIRTPMNAVIALTDLLLQERSTLNMEQIEHLEVIQTSGSHLLTIINDILDISKLNHDPKFKLESRRFSLRKCLKDTLNMARHQASMSQQNKVVYVLECPPDKDDNVPLPQLISQLENSGVLLRPLLHKKGKTVLPVIWKIDSDVPDHLLGDTMRLTQIMLNLCSNAVKFTKQGGIHIRIKRSTPTPLRTPSTQSKLDKRMTFKERYDAKIETIWNRAMQEKRDRNHASPNNGLVDEEVDYFGEKTVLEISVTDTGIGIPGDRLPKLFKSFSQIDISTARRYGGTGLGLAISSTLVNRMGGCVWVESEEGIGSRFALTLPMTVAPRGRNHSSDSTPLGFTGSPSSPGSTVSDSSSSVHSTLGNTNCVSNDIISPLSSAFFTFTTPTVTSSGSATSSHSGYFPATPVTFNQQQQQQQRPLLPRTSHQHLYTNEPYQQRSEPISIPQANQNTTQDQSFSPMAEDGHPLNPNPSLPPSSELETDQNKRINISGNNHAATNTGNTTARKNYNDLLSPATRNNRVSISKQHYHNRKPQTKEENLAKAHPLRILLAEDNILNQKIAISILKRLGYVDVAIANNGSEVLTLMKTSVFDVIFMDLYMPEMDGLEVTREIIKERTRQKSTTTETTNTPSSPTESNGTLLNSNDVYIIALTASASREDRQICIDAGMNDFISKPFTMTEMKSALKTCANKRKKRRKLTQKVADMDEVIDDVSTIVEDADEEGSASLEAEQHTTDDPMLDIETGAPHPH</sequence>
<reference evidence="7 8" key="1">
    <citation type="submission" date="2016-03" db="EMBL/GenBank/DDBJ databases">
        <title>Choanephora cucurbitarum.</title>
        <authorList>
            <person name="Min B."/>
            <person name="Park H."/>
            <person name="Park J.-H."/>
            <person name="Shin H.-D."/>
            <person name="Choi I.-G."/>
        </authorList>
    </citation>
    <scope>NUCLEOTIDE SEQUENCE [LARGE SCALE GENOMIC DNA]</scope>
    <source>
        <strain evidence="7 8">KUS-F28377</strain>
    </source>
</reference>
<comment type="caution">
    <text evidence="7">The sequence shown here is derived from an EMBL/GenBank/DDBJ whole genome shotgun (WGS) entry which is preliminary data.</text>
</comment>
<dbReference type="GO" id="GO:0000155">
    <property type="term" value="F:phosphorelay sensor kinase activity"/>
    <property type="evidence" value="ECO:0007669"/>
    <property type="project" value="InterPro"/>
</dbReference>
<dbReference type="CDD" id="cd16922">
    <property type="entry name" value="HATPase_EvgS-ArcB-TorS-like"/>
    <property type="match status" value="1"/>
</dbReference>
<protein>
    <submittedName>
        <fullName evidence="7">Hybrid signal transduction histidine kinase J</fullName>
    </submittedName>
</protein>